<dbReference type="Pfam" id="PF00916">
    <property type="entry name" value="Sulfate_transp"/>
    <property type="match status" value="1"/>
</dbReference>
<organism evidence="7 8">
    <name type="scientific">Thiorhodococcus drewsii AZ1</name>
    <dbReference type="NCBI Taxonomy" id="765913"/>
    <lineage>
        <taxon>Bacteria</taxon>
        <taxon>Pseudomonadati</taxon>
        <taxon>Pseudomonadota</taxon>
        <taxon>Gammaproteobacteria</taxon>
        <taxon>Chromatiales</taxon>
        <taxon>Chromatiaceae</taxon>
        <taxon>Thiorhodococcus</taxon>
    </lineage>
</organism>
<feature type="transmembrane region" description="Helical" evidence="5">
    <location>
        <begin position="79"/>
        <end position="96"/>
    </location>
</feature>
<evidence type="ECO:0000256" key="4">
    <source>
        <dbReference type="ARBA" id="ARBA00023136"/>
    </source>
</evidence>
<dbReference type="GO" id="GO:0016020">
    <property type="term" value="C:membrane"/>
    <property type="evidence" value="ECO:0007669"/>
    <property type="project" value="UniProtKB-SubCell"/>
</dbReference>
<feature type="transmembrane region" description="Helical" evidence="5">
    <location>
        <begin position="52"/>
        <end position="73"/>
    </location>
</feature>
<accession>G2DXL9</accession>
<feature type="transmembrane region" description="Helical" evidence="5">
    <location>
        <begin position="285"/>
        <end position="304"/>
    </location>
</feature>
<evidence type="ECO:0000313" key="8">
    <source>
        <dbReference type="Proteomes" id="UP000004200"/>
    </source>
</evidence>
<name>G2DXL9_9GAMM</name>
<dbReference type="STRING" id="765913.ThidrDRAFT_0746"/>
<comment type="subcellular location">
    <subcellularLocation>
        <location evidence="1">Membrane</location>
        <topology evidence="1">Multi-pass membrane protein</topology>
    </subcellularLocation>
</comment>
<keyword evidence="2 5" id="KW-0812">Transmembrane</keyword>
<dbReference type="PROSITE" id="PS50801">
    <property type="entry name" value="STAS"/>
    <property type="match status" value="1"/>
</dbReference>
<feature type="transmembrane region" description="Helical" evidence="5">
    <location>
        <begin position="127"/>
        <end position="145"/>
    </location>
</feature>
<evidence type="ECO:0000256" key="1">
    <source>
        <dbReference type="ARBA" id="ARBA00004141"/>
    </source>
</evidence>
<feature type="domain" description="STAS" evidence="6">
    <location>
        <begin position="469"/>
        <end position="583"/>
    </location>
</feature>
<dbReference type="Gene3D" id="3.30.750.24">
    <property type="entry name" value="STAS domain"/>
    <property type="match status" value="1"/>
</dbReference>
<feature type="transmembrane region" description="Helical" evidence="5">
    <location>
        <begin position="235"/>
        <end position="252"/>
    </location>
</feature>
<feature type="transmembrane region" description="Helical" evidence="5">
    <location>
        <begin position="384"/>
        <end position="403"/>
    </location>
</feature>
<feature type="transmembrane region" description="Helical" evidence="5">
    <location>
        <begin position="103"/>
        <end position="121"/>
    </location>
</feature>
<dbReference type="SUPFAM" id="SSF52091">
    <property type="entry name" value="SpoIIaa-like"/>
    <property type="match status" value="1"/>
</dbReference>
<feature type="transmembrane region" description="Helical" evidence="5">
    <location>
        <begin position="358"/>
        <end position="378"/>
    </location>
</feature>
<sequence>MMKPFRSLDMNELARQSLNASAKAARSIDWSWLTPYKTWLPGVGPRDVRADLLAALTGAIVVLPQGVAFATIAGMPPEYGLYASMIPAIIAAWFGSSRHLVSGPTTAASVVLFSTLSTMAVPGTPDYVALALTLTFMVGLLELMLGFARLGALVNFISHSVVVGFTAGAAVLIAAKQVKHFFGIEMDSSGHLHEIMFHFGRHVLELNPSATLVAAATLALGIACKVWVPKIPYMIVALMGGSLLALGLNHLFGPETTGIATVGALPATLPPLSSPSLTFEHIRQLAPSALAVTLFALTEAVSIGRALGARGGYRIDGNQEFIGQGLSNLAGSFFSGYVATGSFNRSGVNYEAGARTPLAAIFAAFMLMAIVLLVAPYAAFLPKAAMAGILFLVAWGLIDLKEIGHILHSSKRETAVLGVTFFSAVFLELEFAIFAGVLLSLVLYLERTSKPRIVTMAPDPRLPNHAFGEDPETPQCPQLRFLRIDGSVFFGSVAHVEQYFDRIRAEHPEQKHLAVFANGINFVDLQGGVALRNEMTRRIDAGGGVYLIHVKEGLWNALEGCGCLDATGGRNVFQAKTAAIRGIYQKLDKNVCATCTARIFRECNA</sequence>
<evidence type="ECO:0000313" key="7">
    <source>
        <dbReference type="EMBL" id="EGV33068.1"/>
    </source>
</evidence>
<keyword evidence="3 5" id="KW-1133">Transmembrane helix</keyword>
<dbReference type="eggNOG" id="COG0659">
    <property type="taxonomic scope" value="Bacteria"/>
</dbReference>
<keyword evidence="4 5" id="KW-0472">Membrane</keyword>
<dbReference type="CDD" id="cd07042">
    <property type="entry name" value="STAS_SulP_like_sulfate_transporter"/>
    <property type="match status" value="1"/>
</dbReference>
<dbReference type="AlphaFoldDB" id="G2DXL9"/>
<proteinExistence type="predicted"/>
<dbReference type="InterPro" id="IPR011547">
    <property type="entry name" value="SLC26A/SulP_dom"/>
</dbReference>
<gene>
    <name evidence="7" type="ORF">ThidrDRAFT_0746</name>
</gene>
<dbReference type="InterPro" id="IPR002645">
    <property type="entry name" value="STAS_dom"/>
</dbReference>
<dbReference type="PATRIC" id="fig|765913.3.peg.757"/>
<feature type="transmembrane region" description="Helical" evidence="5">
    <location>
        <begin position="152"/>
        <end position="175"/>
    </location>
</feature>
<dbReference type="EMBL" id="AFWT01000004">
    <property type="protein sequence ID" value="EGV33068.1"/>
    <property type="molecule type" value="Genomic_DNA"/>
</dbReference>
<keyword evidence="8" id="KW-1185">Reference proteome</keyword>
<protein>
    <submittedName>
        <fullName evidence="7">Sulfate transporter</fullName>
    </submittedName>
</protein>
<dbReference type="Proteomes" id="UP000004200">
    <property type="component" value="Unassembled WGS sequence"/>
</dbReference>
<reference evidence="7 8" key="1">
    <citation type="submission" date="2011-06" db="EMBL/GenBank/DDBJ databases">
        <title>The draft genome of Thiorhodococcus drewsii AZ1.</title>
        <authorList>
            <consortium name="US DOE Joint Genome Institute (JGI-PGF)"/>
            <person name="Lucas S."/>
            <person name="Han J."/>
            <person name="Lapidus A."/>
            <person name="Cheng J.-F."/>
            <person name="Goodwin L."/>
            <person name="Pitluck S."/>
            <person name="Peters L."/>
            <person name="Land M.L."/>
            <person name="Hauser L."/>
            <person name="Vogl K."/>
            <person name="Liu Z."/>
            <person name="Imhoff J."/>
            <person name="Thiel V."/>
            <person name="Frigaard N.-U."/>
            <person name="Bryant D.A."/>
            <person name="Woyke T.J."/>
        </authorList>
    </citation>
    <scope>NUCLEOTIDE SEQUENCE [LARGE SCALE GENOMIC DNA]</scope>
    <source>
        <strain evidence="7 8">AZ1</strain>
    </source>
</reference>
<comment type="caution">
    <text evidence="7">The sequence shown here is derived from an EMBL/GenBank/DDBJ whole genome shotgun (WGS) entry which is preliminary data.</text>
</comment>
<dbReference type="GO" id="GO:0055085">
    <property type="term" value="P:transmembrane transport"/>
    <property type="evidence" value="ECO:0007669"/>
    <property type="project" value="InterPro"/>
</dbReference>
<feature type="transmembrane region" description="Helical" evidence="5">
    <location>
        <begin position="415"/>
        <end position="445"/>
    </location>
</feature>
<evidence type="ECO:0000256" key="5">
    <source>
        <dbReference type="SAM" id="Phobius"/>
    </source>
</evidence>
<evidence type="ECO:0000256" key="3">
    <source>
        <dbReference type="ARBA" id="ARBA00022989"/>
    </source>
</evidence>
<evidence type="ECO:0000259" key="6">
    <source>
        <dbReference type="PROSITE" id="PS50801"/>
    </source>
</evidence>
<feature type="transmembrane region" description="Helical" evidence="5">
    <location>
        <begin position="209"/>
        <end position="228"/>
    </location>
</feature>
<dbReference type="PANTHER" id="PTHR11814">
    <property type="entry name" value="SULFATE TRANSPORTER"/>
    <property type="match status" value="1"/>
</dbReference>
<dbReference type="InterPro" id="IPR036513">
    <property type="entry name" value="STAS_dom_sf"/>
</dbReference>
<evidence type="ECO:0000256" key="2">
    <source>
        <dbReference type="ARBA" id="ARBA00022692"/>
    </source>
</evidence>
<dbReference type="InterPro" id="IPR001902">
    <property type="entry name" value="SLC26A/SulP_fam"/>
</dbReference>